<organism evidence="1 2">
    <name type="scientific">Ventrimonas faecis</name>
    <dbReference type="NCBI Taxonomy" id="3133170"/>
    <lineage>
        <taxon>Bacteria</taxon>
        <taxon>Bacillati</taxon>
        <taxon>Bacillota</taxon>
        <taxon>Clostridia</taxon>
        <taxon>Lachnospirales</taxon>
        <taxon>Lachnospiraceae</taxon>
        <taxon>Ventrimonas</taxon>
    </lineage>
</organism>
<name>A0ABV1HKT7_9FIRM</name>
<evidence type="ECO:0008006" key="3">
    <source>
        <dbReference type="Google" id="ProtNLM"/>
    </source>
</evidence>
<accession>A0ABV1HKT7</accession>
<evidence type="ECO:0000313" key="2">
    <source>
        <dbReference type="Proteomes" id="UP001437460"/>
    </source>
</evidence>
<dbReference type="EMBL" id="JBBMFJ010000011">
    <property type="protein sequence ID" value="MEQ2562941.1"/>
    <property type="molecule type" value="Genomic_DNA"/>
</dbReference>
<protein>
    <recommendedName>
        <fullName evidence="3">Citrate transporter</fullName>
    </recommendedName>
</protein>
<proteinExistence type="predicted"/>
<dbReference type="RefSeq" id="WP_349229166.1">
    <property type="nucleotide sequence ID" value="NZ_JBBMFJ010000011.1"/>
</dbReference>
<keyword evidence="2" id="KW-1185">Reference proteome</keyword>
<comment type="caution">
    <text evidence="1">The sequence shown here is derived from an EMBL/GenBank/DDBJ whole genome shotgun (WGS) entry which is preliminary data.</text>
</comment>
<dbReference type="Proteomes" id="UP001437460">
    <property type="component" value="Unassembled WGS sequence"/>
</dbReference>
<evidence type="ECO:0000313" key="1">
    <source>
        <dbReference type="EMBL" id="MEQ2562941.1"/>
    </source>
</evidence>
<sequence length="53" mass="5705">MLAFIGFALMIILMFVLIKEKMAPPLAFILLPLIAAALAGFGLEELPECKAAE</sequence>
<reference evidence="1 2" key="1">
    <citation type="submission" date="2024-03" db="EMBL/GenBank/DDBJ databases">
        <title>Human intestinal bacterial collection.</title>
        <authorList>
            <person name="Pauvert C."/>
            <person name="Hitch T.C.A."/>
            <person name="Clavel T."/>
        </authorList>
    </citation>
    <scope>NUCLEOTIDE SEQUENCE [LARGE SCALE GENOMIC DNA]</scope>
    <source>
        <strain evidence="1 2">CLA-AP-H27</strain>
    </source>
</reference>
<gene>
    <name evidence="1" type="ORF">WMO41_07155</name>
</gene>